<gene>
    <name evidence="3" type="ORF">CSSPTR1EN2_LOCUS14941</name>
</gene>
<dbReference type="NCBIfam" id="TIGR00756">
    <property type="entry name" value="PPR"/>
    <property type="match status" value="1"/>
</dbReference>
<feature type="repeat" description="PPR" evidence="2">
    <location>
        <begin position="176"/>
        <end position="210"/>
    </location>
</feature>
<dbReference type="Gene3D" id="1.25.40.10">
    <property type="entry name" value="Tetratricopeptide repeat domain"/>
    <property type="match status" value="1"/>
</dbReference>
<dbReference type="InterPro" id="IPR046960">
    <property type="entry name" value="PPR_At4g14850-like_plant"/>
</dbReference>
<dbReference type="InterPro" id="IPR002885">
    <property type="entry name" value="PPR_rpt"/>
</dbReference>
<protein>
    <recommendedName>
        <fullName evidence="5">Pentatricopeptide repeat-containing protein</fullName>
    </recommendedName>
</protein>
<evidence type="ECO:0000313" key="4">
    <source>
        <dbReference type="Proteomes" id="UP001497512"/>
    </source>
</evidence>
<evidence type="ECO:0000313" key="3">
    <source>
        <dbReference type="EMBL" id="CAK9219872.1"/>
    </source>
</evidence>
<dbReference type="Pfam" id="PF13041">
    <property type="entry name" value="PPR_2"/>
    <property type="match status" value="1"/>
</dbReference>
<reference evidence="3" key="1">
    <citation type="submission" date="2024-02" db="EMBL/GenBank/DDBJ databases">
        <authorList>
            <consortium name="ELIXIR-Norway"/>
            <consortium name="Elixir Norway"/>
        </authorList>
    </citation>
    <scope>NUCLEOTIDE SEQUENCE</scope>
</reference>
<keyword evidence="4" id="KW-1185">Reference proteome</keyword>
<dbReference type="PANTHER" id="PTHR47926:SF347">
    <property type="entry name" value="PENTATRICOPEPTIDE REPEAT-CONTAINING PROTEIN"/>
    <property type="match status" value="1"/>
</dbReference>
<evidence type="ECO:0000256" key="1">
    <source>
        <dbReference type="ARBA" id="ARBA00022737"/>
    </source>
</evidence>
<sequence>MGLFAGEAAVLLSTGRSPSLPDNCPKWGRWRRVGRVPVRFSPPPPKARGVVAAAGRRIVVEKLWRELFSDPSQWWDNRLEKENARYPDFTNKKRGVVLWLDGHSKPPWVEAELAAMLPGTIQPNLFSWNRRLGRHVKAGEYEKVMEGFRELQSQDMIPDRSIEEAQMVFDRMATRNVVSWGSMIFGLVKCGQAQKGLDLFQQMQQEGVEPNPVTFVGVLNACAMLGALEEGKHVHEHIVRCGFESNVFVGSP</sequence>
<dbReference type="EMBL" id="OZ019895">
    <property type="protein sequence ID" value="CAK9219872.1"/>
    <property type="molecule type" value="Genomic_DNA"/>
</dbReference>
<dbReference type="PROSITE" id="PS51375">
    <property type="entry name" value="PPR"/>
    <property type="match status" value="2"/>
</dbReference>
<name>A0ABP0UER0_9BRYO</name>
<feature type="repeat" description="PPR" evidence="2">
    <location>
        <begin position="211"/>
        <end position="245"/>
    </location>
</feature>
<dbReference type="Proteomes" id="UP001497512">
    <property type="component" value="Chromosome 3"/>
</dbReference>
<organism evidence="3 4">
    <name type="scientific">Sphagnum troendelagicum</name>
    <dbReference type="NCBI Taxonomy" id="128251"/>
    <lineage>
        <taxon>Eukaryota</taxon>
        <taxon>Viridiplantae</taxon>
        <taxon>Streptophyta</taxon>
        <taxon>Embryophyta</taxon>
        <taxon>Bryophyta</taxon>
        <taxon>Sphagnophytina</taxon>
        <taxon>Sphagnopsida</taxon>
        <taxon>Sphagnales</taxon>
        <taxon>Sphagnaceae</taxon>
        <taxon>Sphagnum</taxon>
    </lineage>
</organism>
<keyword evidence="1" id="KW-0677">Repeat</keyword>
<dbReference type="PANTHER" id="PTHR47926">
    <property type="entry name" value="PENTATRICOPEPTIDE REPEAT-CONTAINING PROTEIN"/>
    <property type="match status" value="1"/>
</dbReference>
<proteinExistence type="predicted"/>
<accession>A0ABP0UER0</accession>
<evidence type="ECO:0008006" key="5">
    <source>
        <dbReference type="Google" id="ProtNLM"/>
    </source>
</evidence>
<dbReference type="InterPro" id="IPR011990">
    <property type="entry name" value="TPR-like_helical_dom_sf"/>
</dbReference>
<evidence type="ECO:0000256" key="2">
    <source>
        <dbReference type="PROSITE-ProRule" id="PRU00708"/>
    </source>
</evidence>